<dbReference type="EMBL" id="BAAAQN010000005">
    <property type="protein sequence ID" value="GAA2017147.1"/>
    <property type="molecule type" value="Genomic_DNA"/>
</dbReference>
<dbReference type="Proteomes" id="UP001500751">
    <property type="component" value="Unassembled WGS sequence"/>
</dbReference>
<evidence type="ECO:0000256" key="1">
    <source>
        <dbReference type="SAM" id="MobiDB-lite"/>
    </source>
</evidence>
<accession>A0ABN2TS31</accession>
<name>A0ABN2TS31_9ACTN</name>
<gene>
    <name evidence="2" type="ORF">GCM10009839_11110</name>
</gene>
<comment type="caution">
    <text evidence="2">The sequence shown here is derived from an EMBL/GenBank/DDBJ whole genome shotgun (WGS) entry which is preliminary data.</text>
</comment>
<feature type="compositionally biased region" description="Low complexity" evidence="1">
    <location>
        <begin position="240"/>
        <end position="290"/>
    </location>
</feature>
<reference evidence="2 3" key="1">
    <citation type="journal article" date="2019" name="Int. J. Syst. Evol. Microbiol.">
        <title>The Global Catalogue of Microorganisms (GCM) 10K type strain sequencing project: providing services to taxonomists for standard genome sequencing and annotation.</title>
        <authorList>
            <consortium name="The Broad Institute Genomics Platform"/>
            <consortium name="The Broad Institute Genome Sequencing Center for Infectious Disease"/>
            <person name="Wu L."/>
            <person name="Ma J."/>
        </authorList>
    </citation>
    <scope>NUCLEOTIDE SEQUENCE [LARGE SCALE GENOMIC DNA]</scope>
    <source>
        <strain evidence="2 3">JCM 16014</strain>
    </source>
</reference>
<evidence type="ECO:0000313" key="2">
    <source>
        <dbReference type="EMBL" id="GAA2017147.1"/>
    </source>
</evidence>
<sequence length="362" mass="37637">MNIRIEQLPAPTPQLNRATRRRLRRGLADVRRFAAQALIGPGGEVSTPRPPKLPPVPRPLSLGRRSSSVLALAAAALAVPALPGTASAAAVPSAASATVTTLVAPAPQARHHLTHGLFASSPNTVTFQTWSASGWSLTMPGSEVEPRCLEIPHHHRCTPWEYRPAPKGLSGPEPDSAASGTYRPGIESYHISHLNPRNLGDFASPDTGILSAEPDVSTGTTAGLMTPADAPIPDLPRHGAPAAPAAPAALAAPAAQTPQTPQLAQATPVTRSRPLATKTPTATATTSAMAPARPASVSLANRIGSATKKPMSSPCLRATYLAGKDRRMLAHLRPPTDAMNVVVAHPRAECAAMVDYLSQSRA</sequence>
<evidence type="ECO:0000313" key="3">
    <source>
        <dbReference type="Proteomes" id="UP001500751"/>
    </source>
</evidence>
<proteinExistence type="predicted"/>
<organism evidence="2 3">
    <name type="scientific">Catenulispora yoronensis</name>
    <dbReference type="NCBI Taxonomy" id="450799"/>
    <lineage>
        <taxon>Bacteria</taxon>
        <taxon>Bacillati</taxon>
        <taxon>Actinomycetota</taxon>
        <taxon>Actinomycetes</taxon>
        <taxon>Catenulisporales</taxon>
        <taxon>Catenulisporaceae</taxon>
        <taxon>Catenulispora</taxon>
    </lineage>
</organism>
<keyword evidence="3" id="KW-1185">Reference proteome</keyword>
<protein>
    <submittedName>
        <fullName evidence="2">Uncharacterized protein</fullName>
    </submittedName>
</protein>
<feature type="region of interest" description="Disordered" evidence="1">
    <location>
        <begin position="205"/>
        <end position="290"/>
    </location>
</feature>